<protein>
    <submittedName>
        <fullName evidence="1">Uncharacterized protein</fullName>
    </submittedName>
</protein>
<gene>
    <name evidence="1" type="ORF">HGMM_F46A05C02</name>
</gene>
<accession>H5SLC7</accession>
<proteinExistence type="predicted"/>
<evidence type="ECO:0000313" key="1">
    <source>
        <dbReference type="EMBL" id="BAL56963.1"/>
    </source>
</evidence>
<organism evidence="1">
    <name type="scientific">uncultured prokaryote</name>
    <dbReference type="NCBI Taxonomy" id="198431"/>
    <lineage>
        <taxon>unclassified sequences</taxon>
        <taxon>environmental samples</taxon>
    </lineage>
</organism>
<reference evidence="1" key="1">
    <citation type="journal article" date="2005" name="Environ. Microbiol.">
        <title>Genetic and functional properties of uncultivated thermophilic crenarchaeotes from a subsurface gold mine as revealed by analysis of genome fragments.</title>
        <authorList>
            <person name="Nunoura T."/>
            <person name="Hirayama H."/>
            <person name="Takami H."/>
            <person name="Oida H."/>
            <person name="Nishi S."/>
            <person name="Shimamura S."/>
            <person name="Suzuki Y."/>
            <person name="Inagaki F."/>
            <person name="Takai K."/>
            <person name="Nealson K.H."/>
            <person name="Horikoshi K."/>
        </authorList>
    </citation>
    <scope>NUCLEOTIDE SEQUENCE</scope>
</reference>
<reference evidence="1" key="2">
    <citation type="journal article" date="2012" name="PLoS ONE">
        <title>A Deeply Branching Thermophilic Bacterium with an Ancient Acetyl-CoA Pathway Dominates a Subsurface Ecosystem.</title>
        <authorList>
            <person name="Takami H."/>
            <person name="Noguchi H."/>
            <person name="Takaki Y."/>
            <person name="Uchiyama I."/>
            <person name="Toyoda A."/>
            <person name="Nishi S."/>
            <person name="Chee G.-J."/>
            <person name="Arai W."/>
            <person name="Nunoura T."/>
            <person name="Itoh T."/>
            <person name="Hattori M."/>
            <person name="Takai K."/>
        </authorList>
    </citation>
    <scope>NUCLEOTIDE SEQUENCE</scope>
</reference>
<name>H5SLC7_9ZZZZ</name>
<sequence length="81" mass="9363">MLQGSAAEYVVRTGRPLLVERVRGFDFWGYNDLVALARPVRWYGRLAKVLLLVLRYDDRHLLEAQLTDPAADVRSESYQII</sequence>
<dbReference type="EMBL" id="AP011763">
    <property type="protein sequence ID" value="BAL56963.1"/>
    <property type="molecule type" value="Genomic_DNA"/>
</dbReference>
<dbReference type="AlphaFoldDB" id="H5SLC7"/>